<organism evidence="2 3">
    <name type="scientific">Mycena indigotica</name>
    <dbReference type="NCBI Taxonomy" id="2126181"/>
    <lineage>
        <taxon>Eukaryota</taxon>
        <taxon>Fungi</taxon>
        <taxon>Dikarya</taxon>
        <taxon>Basidiomycota</taxon>
        <taxon>Agaricomycotina</taxon>
        <taxon>Agaricomycetes</taxon>
        <taxon>Agaricomycetidae</taxon>
        <taxon>Agaricales</taxon>
        <taxon>Marasmiineae</taxon>
        <taxon>Mycenaceae</taxon>
        <taxon>Mycena</taxon>
    </lineage>
</organism>
<dbReference type="PANTHER" id="PTHR33104:SF2">
    <property type="entry name" value="CXC3 LIKE CYSTEINE CLUSTER DOMAIN-CONTAINING PROTEIN"/>
    <property type="match status" value="1"/>
</dbReference>
<comment type="caution">
    <text evidence="2">The sequence shown here is derived from an EMBL/GenBank/DDBJ whole genome shotgun (WGS) entry which is preliminary data.</text>
</comment>
<evidence type="ECO:0000259" key="1">
    <source>
        <dbReference type="Pfam" id="PF18803"/>
    </source>
</evidence>
<dbReference type="InterPro" id="IPR040521">
    <property type="entry name" value="KDZ"/>
</dbReference>
<dbReference type="InterPro" id="IPR041457">
    <property type="entry name" value="CxC2_KDZ-assoc"/>
</dbReference>
<dbReference type="RefSeq" id="XP_037215990.1">
    <property type="nucleotide sequence ID" value="XM_037366596.1"/>
</dbReference>
<dbReference type="AlphaFoldDB" id="A0A8H6SA80"/>
<dbReference type="PANTHER" id="PTHR33104">
    <property type="entry name" value="SI:DKEY-29D5.2"/>
    <property type="match status" value="1"/>
</dbReference>
<name>A0A8H6SA80_9AGAR</name>
<sequence length="988" mass="113147">MAPLTHKASSYPTKAIYNEGGVRLSQSNDSGSRLLLKKEIHWLLKAPFQPLALPREIPWLNGELSDPCFWMKYFDMRVLEIIWKPLNVHTVIVTWRQKTLRRISNAKTVANIFSVSNVAYRGMSGSHYTPSRCGMGTFWVKKTLQQIGLVYQLGHGGFRCPFPDLRTHEMIVIDLPFIHKIDLRYCNCPHSRNANNVQQILRNAWYPATVLEPATCTTFRTLKAFRLFNVVGNLNVTDFITALERMSSAMAVSGVEAVPQPTRQFHRMSRQWAHLSRLKRSGRTQVPVAIDATPLGACAVLCWACPQENKNLPPNWRAAPLEMQFLYMMVLAMDANFRLKNRIRNNEIDDPPLGPGWAYWVEPNGYQEHVKKYMSSCIAFAALLQKDTRMTTGLRVSGVGGCVCARHEIVRPNGLGDLQKGERYCNMDWILFSAIMALTLLWITISYDIACQWKVHLNQRMMRLPSNMTLDPDATKVQFGLPIWHAESHTKSCRDTNKLDYKPGVAKTDGEAIERVWSVLNPAALATKEMGLGNRADTLDDRVDNHNFLKNMMLGTTLQRRLLIARNEQKTQIEAFQSVCEAIEPDLQKEWKMMIHNWEADNNCPNPYVLPTNGLPTEADIRHQLQQEERQQNTDGRAQIAERLKVELKEAALLSSERKIKIDEKRDALLRKINRFRQLQVVYMPGVAPLMAAAEIERDSNVPALPAEEVKLWMPSQMPRTPDGVNGCLPGLVALEERLRVSQCENTLSQLRFTLHGKRWLIAYRNAHVTGQRQTTKSAKLIQSVGDRATGLYRRYWRGYTALSGLNVLDKYPQLRELRQQDVRLENDIDVADMDASRKLASTGLIRGARLPRTMPSRSRQVLSWIWTAPGAFADEERSLHETMRVEWSRALARKRRWTEEVLLVEEEMRRVLRFLTWEAKWWRAQVSRAGLDDSSIAAGLRSYALRRASQNEQIMMHFRIKWAVGESRALREIITLDSIADMEATVT</sequence>
<dbReference type="GeneID" id="59349112"/>
<gene>
    <name evidence="2" type="ORF">MIND_00999300</name>
</gene>
<protein>
    <submittedName>
        <fullName evidence="2">CxC2 domain-containing protein</fullName>
    </submittedName>
</protein>
<dbReference type="OrthoDB" id="2804062at2759"/>
<evidence type="ECO:0000313" key="3">
    <source>
        <dbReference type="Proteomes" id="UP000636479"/>
    </source>
</evidence>
<keyword evidence="3" id="KW-1185">Reference proteome</keyword>
<dbReference type="EMBL" id="JACAZF010000009">
    <property type="protein sequence ID" value="KAF7294627.1"/>
    <property type="molecule type" value="Genomic_DNA"/>
</dbReference>
<evidence type="ECO:0000313" key="2">
    <source>
        <dbReference type="EMBL" id="KAF7294627.1"/>
    </source>
</evidence>
<reference evidence="2" key="1">
    <citation type="submission" date="2020-05" db="EMBL/GenBank/DDBJ databases">
        <title>Mycena genomes resolve the evolution of fungal bioluminescence.</title>
        <authorList>
            <person name="Tsai I.J."/>
        </authorList>
    </citation>
    <scope>NUCLEOTIDE SEQUENCE</scope>
    <source>
        <strain evidence="2">171206Taipei</strain>
    </source>
</reference>
<dbReference type="Proteomes" id="UP000636479">
    <property type="component" value="Unassembled WGS sequence"/>
</dbReference>
<feature type="domain" description="CxC2-like cysteine cluster KDZ transposase-associated" evidence="1">
    <location>
        <begin position="144"/>
        <end position="248"/>
    </location>
</feature>
<proteinExistence type="predicted"/>
<dbReference type="Pfam" id="PF18803">
    <property type="entry name" value="CxC2"/>
    <property type="match status" value="1"/>
</dbReference>
<accession>A0A8H6SA80</accession>
<dbReference type="Pfam" id="PF18758">
    <property type="entry name" value="KDZ"/>
    <property type="match status" value="1"/>
</dbReference>